<dbReference type="Pfam" id="PF07589">
    <property type="entry name" value="PEP-CTERM"/>
    <property type="match status" value="1"/>
</dbReference>
<reference evidence="3 4" key="1">
    <citation type="submission" date="2018-01" db="EMBL/GenBank/DDBJ databases">
        <title>Complete genome sequences of the type strains of Marinobacter flavimaris and Marinobacter maroccanus.</title>
        <authorList>
            <person name="Palau M."/>
            <person name="Boujida N."/>
            <person name="Manresa A."/>
            <person name="Minana-Galbis D."/>
        </authorList>
    </citation>
    <scope>NUCLEOTIDE SEQUENCE [LARGE SCALE GENOMIC DNA]</scope>
    <source>
        <strain evidence="3 4">N4</strain>
    </source>
</reference>
<name>A0A2S5Z5U7_9GAMM</name>
<organism evidence="3 4">
    <name type="scientific">Marinobacter maroccanus</name>
    <dbReference type="NCBI Taxonomy" id="2055143"/>
    <lineage>
        <taxon>Bacteria</taxon>
        <taxon>Pseudomonadati</taxon>
        <taxon>Pseudomonadota</taxon>
        <taxon>Gammaproteobacteria</taxon>
        <taxon>Pseudomonadales</taxon>
        <taxon>Marinobacteraceae</taxon>
        <taxon>Marinobacter</taxon>
    </lineage>
</organism>
<dbReference type="OrthoDB" id="9152028at2"/>
<feature type="signal peptide" evidence="1">
    <location>
        <begin position="1"/>
        <end position="29"/>
    </location>
</feature>
<feature type="domain" description="Ice-binding protein C-terminal" evidence="2">
    <location>
        <begin position="200"/>
        <end position="223"/>
    </location>
</feature>
<proteinExistence type="predicted"/>
<accession>A0A2S5Z5U7</accession>
<dbReference type="NCBIfam" id="TIGR02595">
    <property type="entry name" value="PEP_CTERM"/>
    <property type="match status" value="1"/>
</dbReference>
<sequence length="228" mass="23645">MKKKGSLNLAKSIVLGGSLMVAFTGAANAGAILSAVGGTINSSGPGFGSLQDTFDQSGLLSGYTSGVTDFDTYIGTNPLHTSTFASNEWFSNSGSNTASVTYDLGAVYSIDALALWNEEAAGIGLLDLYGSSDGVNFSLLSGGLTPTDHPTHPYDYSADVFGIGAALLQYVRLDMSRCPQQPGDFDSCAIGEVAFRQATQVPEPGTLALLALGLGGLVTVRRRKDKEQ</sequence>
<comment type="caution">
    <text evidence="3">The sequence shown here is derived from an EMBL/GenBank/DDBJ whole genome shotgun (WGS) entry which is preliminary data.</text>
</comment>
<evidence type="ECO:0000256" key="1">
    <source>
        <dbReference type="SAM" id="SignalP"/>
    </source>
</evidence>
<protein>
    <submittedName>
        <fullName evidence="3">Coagulation factor 5/8 type domain-containing protein</fullName>
    </submittedName>
</protein>
<dbReference type="Gene3D" id="2.60.120.260">
    <property type="entry name" value="Galactose-binding domain-like"/>
    <property type="match status" value="1"/>
</dbReference>
<dbReference type="EMBL" id="PSSX01000024">
    <property type="protein sequence ID" value="PPI82698.1"/>
    <property type="molecule type" value="Genomic_DNA"/>
</dbReference>
<dbReference type="Proteomes" id="UP000239917">
    <property type="component" value="Unassembled WGS sequence"/>
</dbReference>
<evidence type="ECO:0000259" key="2">
    <source>
        <dbReference type="Pfam" id="PF07589"/>
    </source>
</evidence>
<feature type="chain" id="PRO_5015397771" evidence="1">
    <location>
        <begin position="30"/>
        <end position="228"/>
    </location>
</feature>
<keyword evidence="4" id="KW-1185">Reference proteome</keyword>
<dbReference type="InterPro" id="IPR008979">
    <property type="entry name" value="Galactose-bd-like_sf"/>
</dbReference>
<keyword evidence="1" id="KW-0732">Signal</keyword>
<gene>
    <name evidence="3" type="ORF">KEHDKFFH_18245</name>
</gene>
<evidence type="ECO:0000313" key="4">
    <source>
        <dbReference type="Proteomes" id="UP000239917"/>
    </source>
</evidence>
<dbReference type="SUPFAM" id="SSF49785">
    <property type="entry name" value="Galactose-binding domain-like"/>
    <property type="match status" value="1"/>
</dbReference>
<dbReference type="AlphaFoldDB" id="A0A2S5Z5U7"/>
<dbReference type="InterPro" id="IPR013424">
    <property type="entry name" value="Ice-binding_C"/>
</dbReference>
<evidence type="ECO:0000313" key="3">
    <source>
        <dbReference type="EMBL" id="PPI82698.1"/>
    </source>
</evidence>